<protein>
    <submittedName>
        <fullName evidence="2">Uncharacterized protein</fullName>
    </submittedName>
</protein>
<dbReference type="PATRIC" id="fig|146537.3.peg.1729"/>
<accession>A0A0K8PHN6</accession>
<organism evidence="2 3">
    <name type="scientific">Streptomyces azureus</name>
    <dbReference type="NCBI Taxonomy" id="146537"/>
    <lineage>
        <taxon>Bacteria</taxon>
        <taxon>Bacillati</taxon>
        <taxon>Actinomycetota</taxon>
        <taxon>Actinomycetes</taxon>
        <taxon>Kitasatosporales</taxon>
        <taxon>Streptomycetaceae</taxon>
        <taxon>Streptomyces</taxon>
    </lineage>
</organism>
<feature type="region of interest" description="Disordered" evidence="1">
    <location>
        <begin position="1"/>
        <end position="39"/>
    </location>
</feature>
<name>A0A0K8PHN6_STRAJ</name>
<dbReference type="RefSeq" id="WP_099054547.1">
    <property type="nucleotide sequence ID" value="NZ_DF968221.1"/>
</dbReference>
<evidence type="ECO:0000313" key="2">
    <source>
        <dbReference type="EMBL" id="GAP46904.1"/>
    </source>
</evidence>
<gene>
    <name evidence="2" type="ORF">SAZU_1641</name>
</gene>
<dbReference type="AlphaFoldDB" id="A0A0K8PHN6"/>
<dbReference type="Proteomes" id="UP000053859">
    <property type="component" value="Unassembled WGS sequence"/>
</dbReference>
<evidence type="ECO:0000313" key="3">
    <source>
        <dbReference type="Proteomes" id="UP000053859"/>
    </source>
</evidence>
<proteinExistence type="predicted"/>
<sequence length="56" mass="6246">MSAREVLDHFPAGHPRGSWPAEERAAELTRSGTPATVRMDPKNDRFIVVAERGERS</sequence>
<keyword evidence="3" id="KW-1185">Reference proteome</keyword>
<reference evidence="2" key="1">
    <citation type="journal article" date="2015" name="Genome Announc.">
        <title>Draft Genome Sequence of Thiostrepton-Producing Streptomyces azureus ATCC 14921.</title>
        <authorList>
            <person name="Sakihara K."/>
            <person name="Maeda J."/>
            <person name="Tashiro K."/>
            <person name="Fujino Y."/>
            <person name="Kuhara S."/>
            <person name="Ohshima T."/>
            <person name="Ogata S."/>
            <person name="Doi K."/>
        </authorList>
    </citation>
    <scope>NUCLEOTIDE SEQUENCE [LARGE SCALE GENOMIC DNA]</scope>
    <source>
        <strain evidence="2">ATCC14921</strain>
    </source>
</reference>
<evidence type="ECO:0000256" key="1">
    <source>
        <dbReference type="SAM" id="MobiDB-lite"/>
    </source>
</evidence>
<dbReference type="EMBL" id="DF968221">
    <property type="protein sequence ID" value="GAP46904.1"/>
    <property type="molecule type" value="Genomic_DNA"/>
</dbReference>